<gene>
    <name evidence="4" type="ORF">PCOR1329_LOCUS72722</name>
</gene>
<dbReference type="PANTHER" id="PTHR24107:SF2">
    <property type="entry name" value="NLR FAMILY CARD DOMAIN CONTAINING 3"/>
    <property type="match status" value="1"/>
</dbReference>
<evidence type="ECO:0008006" key="6">
    <source>
        <dbReference type="Google" id="ProtNLM"/>
    </source>
</evidence>
<evidence type="ECO:0000256" key="3">
    <source>
        <dbReference type="ARBA" id="ARBA00023212"/>
    </source>
</evidence>
<dbReference type="Pfam" id="PF13516">
    <property type="entry name" value="LRR_6"/>
    <property type="match status" value="3"/>
</dbReference>
<dbReference type="SUPFAM" id="SSF52047">
    <property type="entry name" value="RNI-like"/>
    <property type="match status" value="1"/>
</dbReference>
<dbReference type="SMART" id="SM00368">
    <property type="entry name" value="LRR_RI"/>
    <property type="match status" value="3"/>
</dbReference>
<dbReference type="InterPro" id="IPR001611">
    <property type="entry name" value="Leu-rich_rpt"/>
</dbReference>
<dbReference type="Gene3D" id="3.80.10.10">
    <property type="entry name" value="Ribonuclease Inhibitor"/>
    <property type="match status" value="1"/>
</dbReference>
<dbReference type="Proteomes" id="UP001189429">
    <property type="component" value="Unassembled WGS sequence"/>
</dbReference>
<proteinExistence type="predicted"/>
<dbReference type="InterPro" id="IPR052410">
    <property type="entry name" value="DRC5"/>
</dbReference>
<comment type="caution">
    <text evidence="4">The sequence shown here is derived from an EMBL/GenBank/DDBJ whole genome shotgun (WGS) entry which is preliminary data.</text>
</comment>
<dbReference type="PANTHER" id="PTHR24107">
    <property type="entry name" value="YNEIN REGULATORY COMPLEX SUBUNIT 5"/>
    <property type="match status" value="1"/>
</dbReference>
<dbReference type="EMBL" id="CAUYUJ010019739">
    <property type="protein sequence ID" value="CAK0893366.1"/>
    <property type="molecule type" value="Genomic_DNA"/>
</dbReference>
<sequence>ALELQWHPGLGESGLRLLAEVAMDRSSKLEEFDLAYNPQLRDFLVTRPVLAPLLKPRVSKMNTLKLADCGLCVEHVRALAAGIDRTKLKILDLTGNHLAGGGEALAEVCEAPLLEELTLAGCGLTAEDVSALADQLPFTTIKSLQLGGNGFGSAGVLALAAALPGTQAAGLS</sequence>
<evidence type="ECO:0000313" key="4">
    <source>
        <dbReference type="EMBL" id="CAK0893366.1"/>
    </source>
</evidence>
<reference evidence="4" key="1">
    <citation type="submission" date="2023-10" db="EMBL/GenBank/DDBJ databases">
        <authorList>
            <person name="Chen Y."/>
            <person name="Shah S."/>
            <person name="Dougan E. K."/>
            <person name="Thang M."/>
            <person name="Chan C."/>
        </authorList>
    </citation>
    <scope>NUCLEOTIDE SEQUENCE [LARGE SCALE GENOMIC DNA]</scope>
</reference>
<accession>A0ABN9X5J0</accession>
<dbReference type="InterPro" id="IPR032675">
    <property type="entry name" value="LRR_dom_sf"/>
</dbReference>
<evidence type="ECO:0000313" key="5">
    <source>
        <dbReference type="Proteomes" id="UP001189429"/>
    </source>
</evidence>
<evidence type="ECO:0000256" key="1">
    <source>
        <dbReference type="ARBA" id="ARBA00004245"/>
    </source>
</evidence>
<keyword evidence="5" id="KW-1185">Reference proteome</keyword>
<keyword evidence="3" id="KW-0206">Cytoskeleton</keyword>
<feature type="non-terminal residue" evidence="4">
    <location>
        <position position="1"/>
    </location>
</feature>
<comment type="subcellular location">
    <subcellularLocation>
        <location evidence="1">Cytoplasm</location>
        <location evidence="1">Cytoskeleton</location>
    </subcellularLocation>
</comment>
<organism evidence="4 5">
    <name type="scientific">Prorocentrum cordatum</name>
    <dbReference type="NCBI Taxonomy" id="2364126"/>
    <lineage>
        <taxon>Eukaryota</taxon>
        <taxon>Sar</taxon>
        <taxon>Alveolata</taxon>
        <taxon>Dinophyceae</taxon>
        <taxon>Prorocentrales</taxon>
        <taxon>Prorocentraceae</taxon>
        <taxon>Prorocentrum</taxon>
    </lineage>
</organism>
<name>A0ABN9X5J0_9DINO</name>
<protein>
    <recommendedName>
        <fullName evidence="6">Distal membrane arm assembly complex 2-like protein</fullName>
    </recommendedName>
</protein>
<evidence type="ECO:0000256" key="2">
    <source>
        <dbReference type="ARBA" id="ARBA00022490"/>
    </source>
</evidence>
<keyword evidence="2" id="KW-0963">Cytoplasm</keyword>